<dbReference type="AlphaFoldDB" id="A0ABD5P950"/>
<dbReference type="EMBL" id="JBHSDS010000003">
    <property type="protein sequence ID" value="MFC4357414.1"/>
    <property type="molecule type" value="Genomic_DNA"/>
</dbReference>
<feature type="transmembrane region" description="Helical" evidence="1">
    <location>
        <begin position="6"/>
        <end position="27"/>
    </location>
</feature>
<protein>
    <submittedName>
        <fullName evidence="2">Uncharacterized protein</fullName>
    </submittedName>
</protein>
<evidence type="ECO:0000313" key="2">
    <source>
        <dbReference type="EMBL" id="MFC4357414.1"/>
    </source>
</evidence>
<keyword evidence="1" id="KW-0812">Transmembrane</keyword>
<comment type="caution">
    <text evidence="2">The sequence shown here is derived from an EMBL/GenBank/DDBJ whole genome shotgun (WGS) entry which is preliminary data.</text>
</comment>
<accession>A0ABD5P950</accession>
<name>A0ABD5P950_9EURY</name>
<organism evidence="2 3">
    <name type="scientific">Halobium salinum</name>
    <dbReference type="NCBI Taxonomy" id="1364940"/>
    <lineage>
        <taxon>Archaea</taxon>
        <taxon>Methanobacteriati</taxon>
        <taxon>Methanobacteriota</taxon>
        <taxon>Stenosarchaea group</taxon>
        <taxon>Halobacteria</taxon>
        <taxon>Halobacteriales</taxon>
        <taxon>Haloferacaceae</taxon>
        <taxon>Halobium</taxon>
    </lineage>
</organism>
<keyword evidence="1" id="KW-0472">Membrane</keyword>
<reference evidence="2 3" key="1">
    <citation type="journal article" date="2019" name="Int. J. Syst. Evol. Microbiol.">
        <title>The Global Catalogue of Microorganisms (GCM) 10K type strain sequencing project: providing services to taxonomists for standard genome sequencing and annotation.</title>
        <authorList>
            <consortium name="The Broad Institute Genomics Platform"/>
            <consortium name="The Broad Institute Genome Sequencing Center for Infectious Disease"/>
            <person name="Wu L."/>
            <person name="Ma J."/>
        </authorList>
    </citation>
    <scope>NUCLEOTIDE SEQUENCE [LARGE SCALE GENOMIC DNA]</scope>
    <source>
        <strain evidence="2 3">CGMCC 1.12553</strain>
    </source>
</reference>
<dbReference type="RefSeq" id="WP_267622287.1">
    <property type="nucleotide sequence ID" value="NZ_JAODIW010000006.1"/>
</dbReference>
<dbReference type="Proteomes" id="UP001595921">
    <property type="component" value="Unassembled WGS sequence"/>
</dbReference>
<proteinExistence type="predicted"/>
<evidence type="ECO:0000256" key="1">
    <source>
        <dbReference type="SAM" id="Phobius"/>
    </source>
</evidence>
<sequence length="115" mass="11398">MDWSLFGRYFLWYGVGAGAVVAVVLLGTASVAGFPLGLAATVLFLGSSAVAAALFGTSDTGIETASSGALVGFGSSNPMDFQPESLPGFDRAAVACLFLGTALYGGVVVAVLLAG</sequence>
<keyword evidence="3" id="KW-1185">Reference proteome</keyword>
<gene>
    <name evidence="2" type="ORF">ACFO0N_05550</name>
</gene>
<feature type="transmembrane region" description="Helical" evidence="1">
    <location>
        <begin position="34"/>
        <end position="55"/>
    </location>
</feature>
<keyword evidence="1" id="KW-1133">Transmembrane helix</keyword>
<evidence type="ECO:0000313" key="3">
    <source>
        <dbReference type="Proteomes" id="UP001595921"/>
    </source>
</evidence>
<feature type="transmembrane region" description="Helical" evidence="1">
    <location>
        <begin position="92"/>
        <end position="114"/>
    </location>
</feature>